<gene>
    <name evidence="1" type="ORF">VSR83_40555</name>
</gene>
<proteinExistence type="predicted"/>
<comment type="caution">
    <text evidence="1">The sequence shown here is derived from an EMBL/GenBank/DDBJ whole genome shotgun (WGS) entry which is preliminary data.</text>
</comment>
<protein>
    <submittedName>
        <fullName evidence="1">Uncharacterized protein</fullName>
    </submittedName>
</protein>
<dbReference type="EMBL" id="JAYMRU010000064">
    <property type="protein sequence ID" value="MEM5406205.1"/>
    <property type="molecule type" value="Genomic_DNA"/>
</dbReference>
<evidence type="ECO:0000313" key="2">
    <source>
        <dbReference type="Proteomes" id="UP001392318"/>
    </source>
</evidence>
<dbReference type="Proteomes" id="UP001392318">
    <property type="component" value="Unassembled WGS sequence"/>
</dbReference>
<name>A0ACC6RXE9_9BURK</name>
<keyword evidence="2" id="KW-1185">Reference proteome</keyword>
<accession>A0ACC6RXE9</accession>
<reference evidence="1" key="1">
    <citation type="submission" date="2024-01" db="EMBL/GenBank/DDBJ databases">
        <title>The diversity of rhizobia nodulating Mimosa spp. in eleven states of Brazil covering several biomes is determined by host plant, location, and edaphic factors.</title>
        <authorList>
            <person name="Rouws L."/>
            <person name="Barauna A."/>
            <person name="Beukes C."/>
            <person name="De Faria S.M."/>
            <person name="Gross E."/>
            <person name="Dos Reis Junior F.B."/>
            <person name="Simon M."/>
            <person name="Maluk M."/>
            <person name="Odee D.W."/>
            <person name="Kenicer G."/>
            <person name="Young J.P.W."/>
            <person name="Reis V.M."/>
            <person name="Zilli J."/>
            <person name="James E.K."/>
        </authorList>
    </citation>
    <scope>NUCLEOTIDE SEQUENCE</scope>
    <source>
        <strain evidence="1">JPY452</strain>
    </source>
</reference>
<evidence type="ECO:0000313" key="1">
    <source>
        <dbReference type="EMBL" id="MEM5406205.1"/>
    </source>
</evidence>
<sequence length="105" mass="10940">MSSLRAKASELVERFVGEAIASGLTWDEAVVVFGLAAKASAISAAEAGDGDLAECVAHAHARFQEAFAQEIHVVVADSAMALPDAASGDNALLATARRRQTQKHH</sequence>
<organism evidence="1 2">
    <name type="scientific">Paraburkholderia unamae</name>
    <dbReference type="NCBI Taxonomy" id="219649"/>
    <lineage>
        <taxon>Bacteria</taxon>
        <taxon>Pseudomonadati</taxon>
        <taxon>Pseudomonadota</taxon>
        <taxon>Betaproteobacteria</taxon>
        <taxon>Burkholderiales</taxon>
        <taxon>Burkholderiaceae</taxon>
        <taxon>Paraburkholderia</taxon>
    </lineage>
</organism>